<name>A0A4Q7NKI1_9BURK</name>
<sequence length="205" mass="20830">MEITGTQVIAAPRADVWKALNDPATLKRCLPGCESVEQAGPDEFRIVITAAIGPLRPRFNGSLRLTEAVPPASCVMVFEGQGGAMGFGKGSASVDLKEADGGTELAYAAQAQVGGKLAQVGGRLIDSVARKISDDFFKAFRKQFTPEEAGAPAARATGGGPASPADAVPPVPAGADATTRVPGWWLIVAFALGVAATLAGAAVIS</sequence>
<dbReference type="InterPro" id="IPR023393">
    <property type="entry name" value="START-like_dom_sf"/>
</dbReference>
<evidence type="ECO:0008006" key="5">
    <source>
        <dbReference type="Google" id="ProtNLM"/>
    </source>
</evidence>
<keyword evidence="2" id="KW-1133">Transmembrane helix</keyword>
<accession>A0A4Q7NKI1</accession>
<dbReference type="Pfam" id="PF06240">
    <property type="entry name" value="COXG"/>
    <property type="match status" value="1"/>
</dbReference>
<comment type="caution">
    <text evidence="3">The sequence shown here is derived from an EMBL/GenBank/DDBJ whole genome shotgun (WGS) entry which is preliminary data.</text>
</comment>
<dbReference type="Proteomes" id="UP000292445">
    <property type="component" value="Unassembled WGS sequence"/>
</dbReference>
<reference evidence="3 4" key="1">
    <citation type="submission" date="2019-02" db="EMBL/GenBank/DDBJ databases">
        <title>Genomic Encyclopedia of Type Strains, Phase IV (KMG-IV): sequencing the most valuable type-strain genomes for metagenomic binning, comparative biology and taxonomic classification.</title>
        <authorList>
            <person name="Goeker M."/>
        </authorList>
    </citation>
    <scope>NUCLEOTIDE SEQUENCE [LARGE SCALE GENOMIC DNA]</scope>
    <source>
        <strain evidence="3 4">K24</strain>
    </source>
</reference>
<dbReference type="CDD" id="cd05018">
    <property type="entry name" value="CoxG"/>
    <property type="match status" value="1"/>
</dbReference>
<keyword evidence="2" id="KW-0812">Transmembrane</keyword>
<dbReference type="PANTHER" id="PTHR38588">
    <property type="entry name" value="BLL0334 PROTEIN"/>
    <property type="match status" value="1"/>
</dbReference>
<feature type="region of interest" description="Disordered" evidence="1">
    <location>
        <begin position="148"/>
        <end position="168"/>
    </location>
</feature>
<organism evidence="3 4">
    <name type="scientific">Pigmentiphaga kullae</name>
    <dbReference type="NCBI Taxonomy" id="151784"/>
    <lineage>
        <taxon>Bacteria</taxon>
        <taxon>Pseudomonadati</taxon>
        <taxon>Pseudomonadota</taxon>
        <taxon>Betaproteobacteria</taxon>
        <taxon>Burkholderiales</taxon>
        <taxon>Alcaligenaceae</taxon>
        <taxon>Pigmentiphaga</taxon>
    </lineage>
</organism>
<dbReference type="OrthoDB" id="9787428at2"/>
<dbReference type="PANTHER" id="PTHR38588:SF1">
    <property type="entry name" value="BLL0334 PROTEIN"/>
    <property type="match status" value="1"/>
</dbReference>
<feature type="transmembrane region" description="Helical" evidence="2">
    <location>
        <begin position="184"/>
        <end position="204"/>
    </location>
</feature>
<dbReference type="EMBL" id="SGXC01000001">
    <property type="protein sequence ID" value="RZS85523.1"/>
    <property type="molecule type" value="Genomic_DNA"/>
</dbReference>
<evidence type="ECO:0000256" key="1">
    <source>
        <dbReference type="SAM" id="MobiDB-lite"/>
    </source>
</evidence>
<keyword evidence="2" id="KW-0472">Membrane</keyword>
<gene>
    <name evidence="3" type="ORF">EV675_1552</name>
</gene>
<dbReference type="RefSeq" id="WP_130356730.1">
    <property type="nucleotide sequence ID" value="NZ_SGXC01000001.1"/>
</dbReference>
<dbReference type="SUPFAM" id="SSF55961">
    <property type="entry name" value="Bet v1-like"/>
    <property type="match status" value="1"/>
</dbReference>
<evidence type="ECO:0000313" key="4">
    <source>
        <dbReference type="Proteomes" id="UP000292445"/>
    </source>
</evidence>
<evidence type="ECO:0000256" key="2">
    <source>
        <dbReference type="SAM" id="Phobius"/>
    </source>
</evidence>
<proteinExistence type="predicted"/>
<keyword evidence="4" id="KW-1185">Reference proteome</keyword>
<dbReference type="AlphaFoldDB" id="A0A4Q7NKI1"/>
<dbReference type="InterPro" id="IPR010419">
    <property type="entry name" value="CO_DH_gsu"/>
</dbReference>
<dbReference type="Gene3D" id="3.30.530.20">
    <property type="match status" value="1"/>
</dbReference>
<evidence type="ECO:0000313" key="3">
    <source>
        <dbReference type="EMBL" id="RZS85523.1"/>
    </source>
</evidence>
<protein>
    <recommendedName>
        <fullName evidence="5">Carbon monoxide dehydrogenase subunit G</fullName>
    </recommendedName>
</protein>
<feature type="compositionally biased region" description="Low complexity" evidence="1">
    <location>
        <begin position="148"/>
        <end position="166"/>
    </location>
</feature>